<evidence type="ECO:0000259" key="8">
    <source>
        <dbReference type="Pfam" id="PF01593"/>
    </source>
</evidence>
<accession>A0AAV5ACL5</accession>
<gene>
    <name evidence="9" type="ORF">Clacol_004882</name>
</gene>
<name>A0AAV5ACL5_9AGAM</name>
<evidence type="ECO:0000256" key="1">
    <source>
        <dbReference type="ARBA" id="ARBA00001911"/>
    </source>
</evidence>
<evidence type="ECO:0000313" key="9">
    <source>
        <dbReference type="EMBL" id="GJJ10655.1"/>
    </source>
</evidence>
<feature type="domain" description="Amine oxidase" evidence="8">
    <location>
        <begin position="159"/>
        <end position="237"/>
    </location>
</feature>
<dbReference type="InterPro" id="IPR036188">
    <property type="entry name" value="FAD/NAD-bd_sf"/>
</dbReference>
<evidence type="ECO:0000256" key="5">
    <source>
        <dbReference type="ARBA" id="ARBA00022746"/>
    </source>
</evidence>
<keyword evidence="5" id="KW-0125">Carotenoid biosynthesis</keyword>
<dbReference type="FunFam" id="3.50.50.60:FF:000171">
    <property type="entry name" value="zeta-carotene-forming phytoene desaturase"/>
    <property type="match status" value="1"/>
</dbReference>
<comment type="pathway">
    <text evidence="2">Carotenoid biosynthesis.</text>
</comment>
<comment type="similarity">
    <text evidence="3">Belongs to the carotenoid/retinoid oxidoreductase family.</text>
</comment>
<evidence type="ECO:0000256" key="2">
    <source>
        <dbReference type="ARBA" id="ARBA00004829"/>
    </source>
</evidence>
<evidence type="ECO:0000256" key="7">
    <source>
        <dbReference type="ARBA" id="ARBA00034551"/>
    </source>
</evidence>
<dbReference type="Gene3D" id="3.50.50.60">
    <property type="entry name" value="FAD/NAD(P)-binding domain"/>
    <property type="match status" value="2"/>
</dbReference>
<dbReference type="PANTHER" id="PTHR43734">
    <property type="entry name" value="PHYTOENE DESATURASE"/>
    <property type="match status" value="1"/>
</dbReference>
<dbReference type="PANTHER" id="PTHR43734:SF1">
    <property type="entry name" value="PHYTOENE DESATURASE"/>
    <property type="match status" value="1"/>
</dbReference>
<dbReference type="AlphaFoldDB" id="A0AAV5ACL5"/>
<dbReference type="GO" id="GO:0016166">
    <property type="term" value="F:phytoene dehydrogenase activity"/>
    <property type="evidence" value="ECO:0007669"/>
    <property type="project" value="UniProtKB-ARBA"/>
</dbReference>
<keyword evidence="10" id="KW-1185">Reference proteome</keyword>
<reference evidence="9" key="1">
    <citation type="submission" date="2021-10" db="EMBL/GenBank/DDBJ databases">
        <title>De novo Genome Assembly of Clathrus columnatus (Basidiomycota, Fungi) Using Illumina and Nanopore Sequence Data.</title>
        <authorList>
            <person name="Ogiso-Tanaka E."/>
            <person name="Itagaki H."/>
            <person name="Hosoya T."/>
            <person name="Hosaka K."/>
        </authorList>
    </citation>
    <scope>NUCLEOTIDE SEQUENCE</scope>
    <source>
        <strain evidence="9">MO-923</strain>
    </source>
</reference>
<dbReference type="SUPFAM" id="SSF51905">
    <property type="entry name" value="FAD/NAD(P)-binding domain"/>
    <property type="match status" value="1"/>
</dbReference>
<protein>
    <recommendedName>
        <fullName evidence="4">Phytoene desaturase</fullName>
    </recommendedName>
    <alternativeName>
        <fullName evidence="7">Phytoene desaturase (3,4-didehydrolycopene-forming)</fullName>
    </alternativeName>
</protein>
<evidence type="ECO:0000256" key="4">
    <source>
        <dbReference type="ARBA" id="ARBA00013293"/>
    </source>
</evidence>
<comment type="cofactor">
    <cofactor evidence="1">
        <name>NAD(+)</name>
        <dbReference type="ChEBI" id="CHEBI:57540"/>
    </cofactor>
</comment>
<dbReference type="GO" id="GO:0016117">
    <property type="term" value="P:carotenoid biosynthetic process"/>
    <property type="evidence" value="ECO:0007669"/>
    <property type="project" value="UniProtKB-KW"/>
</dbReference>
<evidence type="ECO:0000256" key="3">
    <source>
        <dbReference type="ARBA" id="ARBA00006046"/>
    </source>
</evidence>
<evidence type="ECO:0000313" key="10">
    <source>
        <dbReference type="Proteomes" id="UP001050691"/>
    </source>
</evidence>
<proteinExistence type="inferred from homology"/>
<dbReference type="PRINTS" id="PR00419">
    <property type="entry name" value="ADXRDTASE"/>
</dbReference>
<dbReference type="Pfam" id="PF01593">
    <property type="entry name" value="Amino_oxidase"/>
    <property type="match status" value="1"/>
</dbReference>
<comment type="caution">
    <text evidence="9">The sequence shown here is derived from an EMBL/GenBank/DDBJ whole genome shotgun (WGS) entry which is preliminary data.</text>
</comment>
<keyword evidence="6" id="KW-0560">Oxidoreductase</keyword>
<dbReference type="InterPro" id="IPR002937">
    <property type="entry name" value="Amino_oxidase"/>
</dbReference>
<organism evidence="9 10">
    <name type="scientific">Clathrus columnatus</name>
    <dbReference type="NCBI Taxonomy" id="1419009"/>
    <lineage>
        <taxon>Eukaryota</taxon>
        <taxon>Fungi</taxon>
        <taxon>Dikarya</taxon>
        <taxon>Basidiomycota</taxon>
        <taxon>Agaricomycotina</taxon>
        <taxon>Agaricomycetes</taxon>
        <taxon>Phallomycetidae</taxon>
        <taxon>Phallales</taxon>
        <taxon>Clathraceae</taxon>
        <taxon>Clathrus</taxon>
    </lineage>
</organism>
<dbReference type="Proteomes" id="UP001050691">
    <property type="component" value="Unassembled WGS sequence"/>
</dbReference>
<dbReference type="EMBL" id="BPWL01000005">
    <property type="protein sequence ID" value="GJJ10655.1"/>
    <property type="molecule type" value="Genomic_DNA"/>
</dbReference>
<sequence>MSETFFEPSEQRQLKVVIVGAGAGGISTAARLAKAGIHVTVLEKNSFPGGRCSLIHHEGYRFDQGPSLLLLPNLVHSTFDDLGTSLDKESVKVYKCEPNYKVYFHDRKCVTLSTDQSLMKNEIEKWEGSEGYERIPGHPSISVRTVSEEHSPSIPYDAPGLYSLLQYTELTEGVWYPKGGFHEILKALIKISKKDGAIYRLSTPVDKVLVSNGKATGVRLSSGEDIQADIVVLNSDLVYSYQNLIPPQPLTLLDVALSLIPFTLFSRLLGSTNIGLGSRDVSCSSISFYWGMKRIIPEFGPHNVFLAERYRESFDDIFKSHTLPKEPSFYVNVPSRIDPTAAPEEKDSFVVLVPIGAFHKGKNQPRMEELVERARNFVIDRIEKQYNFKDFRQWIDFELINTPETCQD</sequence>
<dbReference type="Pfam" id="PF13450">
    <property type="entry name" value="NAD_binding_8"/>
    <property type="match status" value="1"/>
</dbReference>
<evidence type="ECO:0000256" key="6">
    <source>
        <dbReference type="ARBA" id="ARBA00023002"/>
    </source>
</evidence>